<evidence type="ECO:0000313" key="2">
    <source>
        <dbReference type="Proteomes" id="UP000215506"/>
    </source>
</evidence>
<dbReference type="EMBL" id="NGAF01000027">
    <property type="protein sequence ID" value="OXR40732.1"/>
    <property type="molecule type" value="Genomic_DNA"/>
</dbReference>
<proteinExistence type="predicted"/>
<dbReference type="Proteomes" id="UP000215506">
    <property type="component" value="Unassembled WGS sequence"/>
</dbReference>
<organism evidence="1 2">
    <name type="scientific">Nocardia cerradoensis</name>
    <dbReference type="NCBI Taxonomy" id="85688"/>
    <lineage>
        <taxon>Bacteria</taxon>
        <taxon>Bacillati</taxon>
        <taxon>Actinomycetota</taxon>
        <taxon>Actinomycetes</taxon>
        <taxon>Mycobacteriales</taxon>
        <taxon>Nocardiaceae</taxon>
        <taxon>Nocardia</taxon>
    </lineage>
</organism>
<protein>
    <submittedName>
        <fullName evidence="1">Uncharacterized protein</fullName>
    </submittedName>
</protein>
<evidence type="ECO:0000313" key="1">
    <source>
        <dbReference type="EMBL" id="OXR40732.1"/>
    </source>
</evidence>
<dbReference type="RefSeq" id="WP_094028006.1">
    <property type="nucleotide sequence ID" value="NZ_NGAF01000027.1"/>
</dbReference>
<keyword evidence="2" id="KW-1185">Reference proteome</keyword>
<gene>
    <name evidence="1" type="ORF">B7C42_07156</name>
</gene>
<dbReference type="AlphaFoldDB" id="A0A231GVY4"/>
<accession>A0A231GVY4</accession>
<sequence length="123" mass="13682">MADSNDVTLWKFLAEESKAGRLNLDPSVASDCLKACEDQLQVYRECRDMTRQMSHVTGLGDFPAADELAKMLGAKAVGGEGNFHEAFSEHIEVLTLIRDTIKSSVDRIGEQDRQNQREVAQPE</sequence>
<reference evidence="1 2" key="1">
    <citation type="submission" date="2017-07" db="EMBL/GenBank/DDBJ databases">
        <title>First draft Genome Sequence of Nocardia cerradoensis isolated from human infection.</title>
        <authorList>
            <person name="Carrasco G."/>
        </authorList>
    </citation>
    <scope>NUCLEOTIDE SEQUENCE [LARGE SCALE GENOMIC DNA]</scope>
    <source>
        <strain evidence="1 2">CNM20130759</strain>
    </source>
</reference>
<name>A0A231GVY4_9NOCA</name>
<comment type="caution">
    <text evidence="1">The sequence shown here is derived from an EMBL/GenBank/DDBJ whole genome shotgun (WGS) entry which is preliminary data.</text>
</comment>